<evidence type="ECO:0000256" key="2">
    <source>
        <dbReference type="SAM" id="Phobius"/>
    </source>
</evidence>
<organism evidence="3 4">
    <name type="scientific">Aspergillus coremiiformis</name>
    <dbReference type="NCBI Taxonomy" id="138285"/>
    <lineage>
        <taxon>Eukaryota</taxon>
        <taxon>Fungi</taxon>
        <taxon>Dikarya</taxon>
        <taxon>Ascomycota</taxon>
        <taxon>Pezizomycotina</taxon>
        <taxon>Eurotiomycetes</taxon>
        <taxon>Eurotiomycetidae</taxon>
        <taxon>Eurotiales</taxon>
        <taxon>Aspergillaceae</taxon>
        <taxon>Aspergillus</taxon>
        <taxon>Aspergillus subgen. Circumdati</taxon>
    </lineage>
</organism>
<dbReference type="AlphaFoldDB" id="A0A5N6Z7F9"/>
<dbReference type="Proteomes" id="UP000327118">
    <property type="component" value="Unassembled WGS sequence"/>
</dbReference>
<feature type="region of interest" description="Disordered" evidence="1">
    <location>
        <begin position="93"/>
        <end position="115"/>
    </location>
</feature>
<feature type="compositionally biased region" description="Pro residues" evidence="1">
    <location>
        <begin position="99"/>
        <end position="115"/>
    </location>
</feature>
<dbReference type="InterPro" id="IPR037504">
    <property type="entry name" value="PSI_induc_2"/>
</dbReference>
<dbReference type="GO" id="GO:0005886">
    <property type="term" value="C:plasma membrane"/>
    <property type="evidence" value="ECO:0007669"/>
    <property type="project" value="TreeGrafter"/>
</dbReference>
<dbReference type="PANTHER" id="PTHR40018">
    <property type="entry name" value="[PSI+] INDUCTION PROTEIN 2"/>
    <property type="match status" value="1"/>
</dbReference>
<gene>
    <name evidence="3" type="ORF">BDV28DRAFT_132790</name>
</gene>
<evidence type="ECO:0000313" key="4">
    <source>
        <dbReference type="Proteomes" id="UP000327118"/>
    </source>
</evidence>
<accession>A0A5N6Z7F9</accession>
<keyword evidence="2" id="KW-0472">Membrane</keyword>
<keyword evidence="4" id="KW-1185">Reference proteome</keyword>
<feature type="transmembrane region" description="Helical" evidence="2">
    <location>
        <begin position="43"/>
        <end position="65"/>
    </location>
</feature>
<reference evidence="4" key="1">
    <citation type="submission" date="2019-04" db="EMBL/GenBank/DDBJ databases">
        <title>Friends and foes A comparative genomics studyof 23 Aspergillus species from section Flavi.</title>
        <authorList>
            <consortium name="DOE Joint Genome Institute"/>
            <person name="Kjaerbolling I."/>
            <person name="Vesth T."/>
            <person name="Frisvad J.C."/>
            <person name="Nybo J.L."/>
            <person name="Theobald S."/>
            <person name="Kildgaard S."/>
            <person name="Isbrandt T."/>
            <person name="Kuo A."/>
            <person name="Sato A."/>
            <person name="Lyhne E.K."/>
            <person name="Kogle M.E."/>
            <person name="Wiebenga A."/>
            <person name="Kun R.S."/>
            <person name="Lubbers R.J."/>
            <person name="Makela M.R."/>
            <person name="Barry K."/>
            <person name="Chovatia M."/>
            <person name="Clum A."/>
            <person name="Daum C."/>
            <person name="Haridas S."/>
            <person name="He G."/>
            <person name="LaButti K."/>
            <person name="Lipzen A."/>
            <person name="Mondo S."/>
            <person name="Riley R."/>
            <person name="Salamov A."/>
            <person name="Simmons B.A."/>
            <person name="Magnuson J.K."/>
            <person name="Henrissat B."/>
            <person name="Mortensen U.H."/>
            <person name="Larsen T.O."/>
            <person name="Devries R.P."/>
            <person name="Grigoriev I.V."/>
            <person name="Machida M."/>
            <person name="Baker S.E."/>
            <person name="Andersen M.R."/>
        </authorList>
    </citation>
    <scope>NUCLEOTIDE SEQUENCE [LARGE SCALE GENOMIC DNA]</scope>
    <source>
        <strain evidence="4">CBS 553.77</strain>
    </source>
</reference>
<protein>
    <submittedName>
        <fullName evidence="3">Uncharacterized protein</fullName>
    </submittedName>
</protein>
<feature type="compositionally biased region" description="Polar residues" evidence="1">
    <location>
        <begin position="433"/>
        <end position="443"/>
    </location>
</feature>
<keyword evidence="2" id="KW-0812">Transmembrane</keyword>
<proteinExistence type="predicted"/>
<sequence length="456" mass="49700">MSPVDTTPLPIWPRDFVSDLKSAPDTLSSWDNCMAKSYCKWPVIAAIIVGAIIVISILACIVNCLCCGIQCCKCCGCCSCCCPSPRPKKGSKYLDEPYSQPPQRPPPLANNPYQSPPVLPTYRGAQVARFDNPPSPVTSKANEDALPAMPTWDGAVTKTVEDTNRHQDAMEMGHLNLSNQRPRRMPSAPRSHEGGYMGSLPVRTGTAFTSSSYYPDDQNAYRARSPGAVPGHILPYEQPYGEYSHSYASQPHLIPTGKARSPSAEFPPVPYRQPSPALSQTHEMKLSTDGARPIPYRQPSPALSQTHEMTLSTDGARPIPYRQPSPALSQTPINGTMPLAKPASPYRALTPGSLTPTYRAMPPPSPEPVYRAMPPPNSQPTYKAMPPPKAEPIYRAMPSPLNTQPVFRDRSPSISPSPPPPFTSNAAPHETTYESGRTPTLLQSGRKPIPNSFQYI</sequence>
<evidence type="ECO:0000313" key="3">
    <source>
        <dbReference type="EMBL" id="KAE8353601.1"/>
    </source>
</evidence>
<keyword evidence="2" id="KW-1133">Transmembrane helix</keyword>
<feature type="region of interest" description="Disordered" evidence="1">
    <location>
        <begin position="397"/>
        <end position="456"/>
    </location>
</feature>
<evidence type="ECO:0000256" key="1">
    <source>
        <dbReference type="SAM" id="MobiDB-lite"/>
    </source>
</evidence>
<dbReference type="EMBL" id="ML739093">
    <property type="protein sequence ID" value="KAE8353601.1"/>
    <property type="molecule type" value="Genomic_DNA"/>
</dbReference>
<feature type="region of interest" description="Disordered" evidence="1">
    <location>
        <begin position="179"/>
        <end position="200"/>
    </location>
</feature>
<name>A0A5N6Z7F9_9EURO</name>
<dbReference type="PANTHER" id="PTHR40018:SF1">
    <property type="entry name" value="[PSI+] INDUCTION PROTEIN 2"/>
    <property type="match status" value="1"/>
</dbReference>
<dbReference type="OrthoDB" id="5401332at2759"/>
<dbReference type="GO" id="GO:0005935">
    <property type="term" value="C:cellular bud neck"/>
    <property type="evidence" value="ECO:0007669"/>
    <property type="project" value="TreeGrafter"/>
</dbReference>